<gene>
    <name evidence="3" type="ORF">GCM10023321_17110</name>
</gene>
<feature type="signal peptide" evidence="1">
    <location>
        <begin position="1"/>
        <end position="19"/>
    </location>
</feature>
<dbReference type="EMBL" id="BAABJP010000007">
    <property type="protein sequence ID" value="GAA5150941.1"/>
    <property type="molecule type" value="Genomic_DNA"/>
</dbReference>
<evidence type="ECO:0000313" key="3">
    <source>
        <dbReference type="EMBL" id="GAA5150941.1"/>
    </source>
</evidence>
<dbReference type="Pfam" id="PF25976">
    <property type="entry name" value="LpqB_N"/>
    <property type="match status" value="1"/>
</dbReference>
<evidence type="ECO:0000256" key="1">
    <source>
        <dbReference type="SAM" id="SignalP"/>
    </source>
</evidence>
<dbReference type="RefSeq" id="WP_185064370.1">
    <property type="nucleotide sequence ID" value="NZ_BAABJP010000007.1"/>
</dbReference>
<dbReference type="Proteomes" id="UP001428817">
    <property type="component" value="Unassembled WGS sequence"/>
</dbReference>
<dbReference type="Pfam" id="PF10647">
    <property type="entry name" value="Gmad1"/>
    <property type="match status" value="1"/>
</dbReference>
<keyword evidence="4" id="KW-1185">Reference proteome</keyword>
<reference evidence="4" key="1">
    <citation type="journal article" date="2019" name="Int. J. Syst. Evol. Microbiol.">
        <title>The Global Catalogue of Microorganisms (GCM) 10K type strain sequencing project: providing services to taxonomists for standard genome sequencing and annotation.</title>
        <authorList>
            <consortium name="The Broad Institute Genomics Platform"/>
            <consortium name="The Broad Institute Genome Sequencing Center for Infectious Disease"/>
            <person name="Wu L."/>
            <person name="Ma J."/>
        </authorList>
    </citation>
    <scope>NUCLEOTIDE SEQUENCE [LARGE SCALE GENOMIC DNA]</scope>
    <source>
        <strain evidence="4">JCM 18303</strain>
    </source>
</reference>
<dbReference type="SUPFAM" id="SSF50969">
    <property type="entry name" value="YVTN repeat-like/Quinoprotein amine dehydrogenase"/>
    <property type="match status" value="1"/>
</dbReference>
<comment type="caution">
    <text evidence="3">The sequence shown here is derived from an EMBL/GenBank/DDBJ whole genome shotgun (WGS) entry which is preliminary data.</text>
</comment>
<keyword evidence="1" id="KW-0732">Signal</keyword>
<accession>A0ABP9PRU6</accession>
<sequence length="573" mass="59414">MNRPLARLLAGLLALGVLGAGGCASVPSESQVTPLKKISEGQGPALPPGPGDETNPLDLVRGFVNASGSSENRHAAARRFLTADAQNWDDNASLTVLAEQFDTVYAHPPGENRAVVRLRGQQLGRITANGSFAPAEAPVELDVAVSREDGQWRIDGPPSGTVVRLGDVRSNYKKVRLYFVDPIRHSPVADLRHLALSPARSLPARVVEQLLGGPSDALSGAAVSAIPRAVRLRSNVATSPDGTLIVDLTELGNLDEGQRWLLAAQIVLSVAEVNVSRVRLLDDGAPLLAKEPVLSRETFADLENADDPRPDIPGLVVVAGKARPLMGTELGAPLGAAPGVAGLDLAGAIMSPDGQQVAVVNRQGGRSLLVGKLGGPLGGTGVQGVALSRPSWSPTGGELWCVRNTDTVVRLTFDGAKHPMRAPLDASSLTALGPITDLRLSRDGLRVAAIASGRLVVGALARSTDGGAVVRNVRMLHAGQLTNLITVDWRAADQLAVAGRAAQNAVAMVSVDGLDLSPVPTNNLTPPLTSIASSPGRPLLVTDQNGLWSFGADDLGTWRQLSPGAGVIAGYPG</sequence>
<feature type="domain" description="GerMN" evidence="2">
    <location>
        <begin position="203"/>
        <end position="291"/>
    </location>
</feature>
<dbReference type="SMART" id="SM00909">
    <property type="entry name" value="Germane"/>
    <property type="match status" value="1"/>
</dbReference>
<evidence type="ECO:0000313" key="4">
    <source>
        <dbReference type="Proteomes" id="UP001428817"/>
    </source>
</evidence>
<dbReference type="InterPro" id="IPR011044">
    <property type="entry name" value="Quino_amine_DH_bsu"/>
</dbReference>
<name>A0ABP9PRU6_9PSEU</name>
<dbReference type="PROSITE" id="PS51257">
    <property type="entry name" value="PROKAR_LIPOPROTEIN"/>
    <property type="match status" value="1"/>
</dbReference>
<proteinExistence type="predicted"/>
<feature type="chain" id="PRO_5045631869" evidence="1">
    <location>
        <begin position="20"/>
        <end position="573"/>
    </location>
</feature>
<dbReference type="InterPro" id="IPR018910">
    <property type="entry name" value="LpqB_C"/>
</dbReference>
<dbReference type="InterPro" id="IPR059026">
    <property type="entry name" value="LpqB_N"/>
</dbReference>
<protein>
    <submittedName>
        <fullName evidence="3">LpqB family beta-propeller domain-containing protein</fullName>
    </submittedName>
</protein>
<organism evidence="3 4">
    <name type="scientific">Pseudonocardia eucalypti</name>
    <dbReference type="NCBI Taxonomy" id="648755"/>
    <lineage>
        <taxon>Bacteria</taxon>
        <taxon>Bacillati</taxon>
        <taxon>Actinomycetota</taxon>
        <taxon>Actinomycetes</taxon>
        <taxon>Pseudonocardiales</taxon>
        <taxon>Pseudonocardiaceae</taxon>
        <taxon>Pseudonocardia</taxon>
    </lineage>
</organism>
<dbReference type="InterPro" id="IPR019606">
    <property type="entry name" value="GerMN"/>
</dbReference>
<dbReference type="Pfam" id="PF10646">
    <property type="entry name" value="Germane"/>
    <property type="match status" value="1"/>
</dbReference>
<evidence type="ECO:0000259" key="2">
    <source>
        <dbReference type="SMART" id="SM00909"/>
    </source>
</evidence>